<keyword evidence="4 5" id="KW-0472">Membrane</keyword>
<name>A0A0L8GBV8_OCTBM</name>
<evidence type="ECO:0000256" key="3">
    <source>
        <dbReference type="ARBA" id="ARBA00022989"/>
    </source>
</evidence>
<feature type="transmembrane region" description="Helical" evidence="5">
    <location>
        <begin position="286"/>
        <end position="310"/>
    </location>
</feature>
<protein>
    <recommendedName>
        <fullName evidence="6">G-protein coupled receptors family 1 profile domain-containing protein</fullName>
    </recommendedName>
</protein>
<dbReference type="OMA" id="PIACANY"/>
<dbReference type="Gene3D" id="1.20.1070.10">
    <property type="entry name" value="Rhodopsin 7-helix transmembrane proteins"/>
    <property type="match status" value="1"/>
</dbReference>
<keyword evidence="2 5" id="KW-0812">Transmembrane</keyword>
<dbReference type="PANTHER" id="PTHR46641:SF2">
    <property type="entry name" value="FMRFAMIDE RECEPTOR"/>
    <property type="match status" value="1"/>
</dbReference>
<gene>
    <name evidence="7" type="ORF">OCBIM_22036102mg</name>
</gene>
<evidence type="ECO:0000256" key="1">
    <source>
        <dbReference type="ARBA" id="ARBA00004370"/>
    </source>
</evidence>
<feature type="transmembrane region" description="Helical" evidence="5">
    <location>
        <begin position="70"/>
        <end position="94"/>
    </location>
</feature>
<dbReference type="InterPro" id="IPR000276">
    <property type="entry name" value="GPCR_Rhodpsn"/>
</dbReference>
<keyword evidence="3 5" id="KW-1133">Transmembrane helix</keyword>
<dbReference type="GO" id="GO:0004930">
    <property type="term" value="F:G protein-coupled receptor activity"/>
    <property type="evidence" value="ECO:0007669"/>
    <property type="project" value="InterPro"/>
</dbReference>
<sequence>MAEANLSGIPNTTDGGSSLNEENKMEAYSVHFFFWGIIVPVIVLFGLIGNILTIIVLWRKEMHSTTIYYLRALVITDTAILVFAFLLLTPISISNYTKSLKYFREIIYPMIFVPCNYVVMTVQTINVWITVSVTIERYIAICHPFISIRLLTRCKALTVIGLTTAFSVLYNIPRLFGTKASPLKSGDGYMIIPTEYGESDIYKEIYSGLMYSILIFIIPLLVLFVLNVLLIIELMKMRQRRVGMNVEEDNEANMSLVLVLIVLIFIVCQTPGLIAQYEFLSHLVLLKWLAVSNTLFIFNSSVNFLVYTAVGRKFRKVLFRTFRPVLFKTLGACRVELSNEADTRTTMYELTVLNDQQPETDQTESACP</sequence>
<dbReference type="OrthoDB" id="6281784at2759"/>
<dbReference type="CDD" id="cd14978">
    <property type="entry name" value="7tmA_FMRFamide_R-like"/>
    <property type="match status" value="1"/>
</dbReference>
<dbReference type="AlphaFoldDB" id="A0A0L8GBV8"/>
<dbReference type="GO" id="GO:0016020">
    <property type="term" value="C:membrane"/>
    <property type="evidence" value="ECO:0007669"/>
    <property type="project" value="UniProtKB-SubCell"/>
</dbReference>
<comment type="subcellular location">
    <subcellularLocation>
        <location evidence="1">Membrane</location>
    </subcellularLocation>
</comment>
<dbReference type="SUPFAM" id="SSF81321">
    <property type="entry name" value="Family A G protein-coupled receptor-like"/>
    <property type="match status" value="1"/>
</dbReference>
<feature type="transmembrane region" description="Helical" evidence="5">
    <location>
        <begin position="150"/>
        <end position="172"/>
    </location>
</feature>
<accession>A0A0L8GBV8</accession>
<dbReference type="InterPro" id="IPR052954">
    <property type="entry name" value="GPCR-Ligand_Int"/>
</dbReference>
<dbReference type="PROSITE" id="PS50262">
    <property type="entry name" value="G_PROTEIN_RECEP_F1_2"/>
    <property type="match status" value="1"/>
</dbReference>
<dbReference type="KEGG" id="obi:106877850"/>
<proteinExistence type="predicted"/>
<feature type="transmembrane region" description="Helical" evidence="5">
    <location>
        <begin position="106"/>
        <end position="129"/>
    </location>
</feature>
<dbReference type="InterPro" id="IPR017452">
    <property type="entry name" value="GPCR_Rhodpsn_7TM"/>
</dbReference>
<reference evidence="7" key="1">
    <citation type="submission" date="2015-07" db="EMBL/GenBank/DDBJ databases">
        <title>MeaNS - Measles Nucleotide Surveillance Program.</title>
        <authorList>
            <person name="Tran T."/>
            <person name="Druce J."/>
        </authorList>
    </citation>
    <scope>NUCLEOTIDE SEQUENCE</scope>
    <source>
        <strain evidence="7">UCB-OBI-ISO-001</strain>
        <tissue evidence="7">Gonad</tissue>
    </source>
</reference>
<evidence type="ECO:0000256" key="5">
    <source>
        <dbReference type="SAM" id="Phobius"/>
    </source>
</evidence>
<evidence type="ECO:0000256" key="2">
    <source>
        <dbReference type="ARBA" id="ARBA00022692"/>
    </source>
</evidence>
<dbReference type="PRINTS" id="PR00237">
    <property type="entry name" value="GPCRRHODOPSN"/>
</dbReference>
<evidence type="ECO:0000259" key="6">
    <source>
        <dbReference type="PROSITE" id="PS50262"/>
    </source>
</evidence>
<dbReference type="Pfam" id="PF00001">
    <property type="entry name" value="7tm_1"/>
    <property type="match status" value="1"/>
</dbReference>
<dbReference type="PANTHER" id="PTHR46641">
    <property type="entry name" value="FMRFAMIDE RECEPTOR-RELATED"/>
    <property type="match status" value="1"/>
</dbReference>
<organism evidence="7">
    <name type="scientific">Octopus bimaculoides</name>
    <name type="common">California two-spotted octopus</name>
    <dbReference type="NCBI Taxonomy" id="37653"/>
    <lineage>
        <taxon>Eukaryota</taxon>
        <taxon>Metazoa</taxon>
        <taxon>Spiralia</taxon>
        <taxon>Lophotrochozoa</taxon>
        <taxon>Mollusca</taxon>
        <taxon>Cephalopoda</taxon>
        <taxon>Coleoidea</taxon>
        <taxon>Octopodiformes</taxon>
        <taxon>Octopoda</taxon>
        <taxon>Incirrata</taxon>
        <taxon>Octopodidae</taxon>
        <taxon>Octopus</taxon>
    </lineage>
</organism>
<evidence type="ECO:0000313" key="7">
    <source>
        <dbReference type="EMBL" id="KOF74501.1"/>
    </source>
</evidence>
<dbReference type="EMBL" id="KQ422641">
    <property type="protein sequence ID" value="KOF74501.1"/>
    <property type="molecule type" value="Genomic_DNA"/>
</dbReference>
<feature type="transmembrane region" description="Helical" evidence="5">
    <location>
        <begin position="253"/>
        <end position="274"/>
    </location>
</feature>
<feature type="domain" description="G-protein coupled receptors family 1 profile" evidence="6">
    <location>
        <begin position="49"/>
        <end position="307"/>
    </location>
</feature>
<feature type="transmembrane region" description="Helical" evidence="5">
    <location>
        <begin position="32"/>
        <end position="58"/>
    </location>
</feature>
<dbReference type="STRING" id="37653.A0A0L8GBV8"/>
<feature type="transmembrane region" description="Helical" evidence="5">
    <location>
        <begin position="209"/>
        <end position="232"/>
    </location>
</feature>
<evidence type="ECO:0000256" key="4">
    <source>
        <dbReference type="ARBA" id="ARBA00023136"/>
    </source>
</evidence>